<dbReference type="GO" id="GO:0009263">
    <property type="term" value="P:deoxyribonucleotide biosynthetic process"/>
    <property type="evidence" value="ECO:0007669"/>
    <property type="project" value="TreeGrafter"/>
</dbReference>
<evidence type="ECO:0000313" key="4">
    <source>
        <dbReference type="Proteomes" id="UP000268529"/>
    </source>
</evidence>
<dbReference type="SUPFAM" id="SSF51998">
    <property type="entry name" value="PFL-like glycyl radical enzymes"/>
    <property type="match status" value="1"/>
</dbReference>
<dbReference type="NCBIfam" id="NF006577">
    <property type="entry name" value="PRK09102.1"/>
    <property type="match status" value="1"/>
</dbReference>
<dbReference type="GO" id="GO:0004748">
    <property type="term" value="F:ribonucleoside-diphosphate reductase activity, thioredoxin disulfide as acceptor"/>
    <property type="evidence" value="ECO:0007669"/>
    <property type="project" value="UniProtKB-EC"/>
</dbReference>
<dbReference type="NCBIfam" id="TIGR02510">
    <property type="entry name" value="NrdE-prime"/>
    <property type="match status" value="1"/>
</dbReference>
<evidence type="ECO:0000313" key="3">
    <source>
        <dbReference type="EMBL" id="VEE89961.1"/>
    </source>
</evidence>
<dbReference type="Proteomes" id="UP000268529">
    <property type="component" value="Chromosome"/>
</dbReference>
<dbReference type="GO" id="GO:0005971">
    <property type="term" value="C:ribonucleoside-diphosphate reductase complex"/>
    <property type="evidence" value="ECO:0007669"/>
    <property type="project" value="TreeGrafter"/>
</dbReference>
<dbReference type="PRINTS" id="PR01183">
    <property type="entry name" value="RIBORDTASEM1"/>
</dbReference>
<dbReference type="InterPro" id="IPR039718">
    <property type="entry name" value="Rrm1"/>
</dbReference>
<dbReference type="PANTHER" id="PTHR11573:SF6">
    <property type="entry name" value="RIBONUCLEOSIDE-DIPHOSPHATE REDUCTASE LARGE SUBUNIT"/>
    <property type="match status" value="1"/>
</dbReference>
<sequence length="554" mass="62956">MTYSNTRPDFEWLNEDSRLFLQRGYLLEGTTALERIRFIAEHAEHKLGIEGYADKFYHYMARGYFSLSSPIWSNFGLDRGLPISCFGSYIGDSIHEIMVTTAEVGMMSKIGGGTSAYFGDIRPRGSAIKNNGKSDGSFNFSKLFDTVIDVISQGTSRKGQFAGYIDIEHGDIDEWLDIHTEGNPIQLMYYGVCVGHDWLESMKAGDPYKRQLWAKLLQRKTETGIPYLFFKDNANAGRPDVYKDKNMTVHASNLCTEIMLPSSNDESFVCCLSSMNLLYFDEWKDTDAPEVLTYFLDVVMSEFIEKSKDMPFLDRAHRFATRHRALGLGVLGWHSYLQANNIAFDSFQAMQKNNLIFKTLQEKTLKASQVLAKRFGEPEILKGYGRRNTTLMSIAPTKSSSFILGSVSPSVEPFKSNYYVKDLAKIKTVYKNPFLEKLLQEKGLDTEEIWESILHNDGSVQHLEQLTDEEKEVFKTFSEISQLSVIQQAAQRQKYIDQGQSINIMVHPATPARDLNQLYLTAEELGLKSIYYQYSMSAAQVFNRNLLSCSSCEG</sequence>
<dbReference type="RefSeq" id="WP_039197530.1">
    <property type="nucleotide sequence ID" value="NZ_LR134310.1"/>
</dbReference>
<comment type="similarity">
    <text evidence="1">Belongs to the ribonucleoside diphosphate reductase large chain family.</text>
</comment>
<evidence type="ECO:0000259" key="2">
    <source>
        <dbReference type="Pfam" id="PF02867"/>
    </source>
</evidence>
<dbReference type="EMBL" id="LR134310">
    <property type="protein sequence ID" value="VEE89961.1"/>
    <property type="molecule type" value="Genomic_DNA"/>
</dbReference>
<feature type="domain" description="Ribonucleotide reductase large subunit C-terminal" evidence="2">
    <location>
        <begin position="381"/>
        <end position="532"/>
    </location>
</feature>
<evidence type="ECO:0000256" key="1">
    <source>
        <dbReference type="ARBA" id="ARBA00010406"/>
    </source>
</evidence>
<protein>
    <submittedName>
        <fullName evidence="3">Ribonucleotide-diphosphate reductase subunit alpha</fullName>
        <ecNumber evidence="3">1.17.4.1</ecNumber>
    </submittedName>
</protein>
<accession>A0AAX3FKD8</accession>
<keyword evidence="3" id="KW-0560">Oxidoreductase</keyword>
<dbReference type="GO" id="GO:0005524">
    <property type="term" value="F:ATP binding"/>
    <property type="evidence" value="ECO:0007669"/>
    <property type="project" value="TreeGrafter"/>
</dbReference>
<gene>
    <name evidence="3" type="primary">nrdA_1</name>
    <name evidence="3" type="ORF">NCTC8529_00555</name>
</gene>
<dbReference type="Pfam" id="PF02867">
    <property type="entry name" value="Ribonuc_red_lgC"/>
    <property type="match status" value="3"/>
</dbReference>
<dbReference type="InterPro" id="IPR000788">
    <property type="entry name" value="RNR_lg_C"/>
</dbReference>
<dbReference type="Gene3D" id="3.20.70.20">
    <property type="match status" value="1"/>
</dbReference>
<dbReference type="EC" id="1.17.4.1" evidence="3"/>
<dbReference type="InterPro" id="IPR013350">
    <property type="entry name" value="RNR_alpha"/>
</dbReference>
<name>A0AAX3FKD8_ACTEU</name>
<feature type="domain" description="Ribonucleotide reductase large subunit C-terminal" evidence="2">
    <location>
        <begin position="210"/>
        <end position="376"/>
    </location>
</feature>
<feature type="domain" description="Ribonucleotide reductase large subunit C-terminal" evidence="2">
    <location>
        <begin position="84"/>
        <end position="205"/>
    </location>
</feature>
<dbReference type="AlphaFoldDB" id="A0AAX3FKD8"/>
<dbReference type="CDD" id="cd01679">
    <property type="entry name" value="RNR_I"/>
    <property type="match status" value="1"/>
</dbReference>
<proteinExistence type="inferred from homology"/>
<dbReference type="PANTHER" id="PTHR11573">
    <property type="entry name" value="RIBONUCLEOSIDE-DIPHOSPHATE REDUCTASE LARGE CHAIN"/>
    <property type="match status" value="1"/>
</dbReference>
<organism evidence="3 4">
    <name type="scientific">Actinobacillus equuli</name>
    <dbReference type="NCBI Taxonomy" id="718"/>
    <lineage>
        <taxon>Bacteria</taxon>
        <taxon>Pseudomonadati</taxon>
        <taxon>Pseudomonadota</taxon>
        <taxon>Gammaproteobacteria</taxon>
        <taxon>Pasteurellales</taxon>
        <taxon>Pasteurellaceae</taxon>
        <taxon>Actinobacillus</taxon>
    </lineage>
</organism>
<reference evidence="3 4" key="1">
    <citation type="submission" date="2018-12" db="EMBL/GenBank/DDBJ databases">
        <authorList>
            <consortium name="Pathogen Informatics"/>
        </authorList>
    </citation>
    <scope>NUCLEOTIDE SEQUENCE [LARGE SCALE GENOMIC DNA]</scope>
    <source>
        <strain evidence="3 4">NCTC8529</strain>
    </source>
</reference>
<dbReference type="GeneID" id="92743175"/>